<accession>A8NZE8</accession>
<dbReference type="STRING" id="240176.A8NZE8"/>
<comment type="similarity">
    <text evidence="2">Belongs to the TBCC family.</text>
</comment>
<name>A8NZE8_COPC7</name>
<evidence type="ECO:0000256" key="3">
    <source>
        <dbReference type="ARBA" id="ARBA00022490"/>
    </source>
</evidence>
<keyword evidence="3" id="KW-0963">Cytoplasm</keyword>
<evidence type="ECO:0000256" key="5">
    <source>
        <dbReference type="ARBA" id="ARBA00026055"/>
    </source>
</evidence>
<dbReference type="RefSeq" id="XP_001837662.1">
    <property type="nucleotide sequence ID" value="XM_001837610.1"/>
</dbReference>
<dbReference type="InterPro" id="IPR038397">
    <property type="entry name" value="TBCC_N_sf"/>
</dbReference>
<dbReference type="VEuPathDB" id="FungiDB:CC1G_08675"/>
<protein>
    <recommendedName>
        <fullName evidence="7">C-CAP/cofactor C-like domain-containing protein</fullName>
    </recommendedName>
</protein>
<evidence type="ECO:0000256" key="6">
    <source>
        <dbReference type="SAM" id="MobiDB-lite"/>
    </source>
</evidence>
<dbReference type="GO" id="GO:0015631">
    <property type="term" value="F:tubulin binding"/>
    <property type="evidence" value="ECO:0007669"/>
    <property type="project" value="InterPro"/>
</dbReference>
<dbReference type="Proteomes" id="UP000001861">
    <property type="component" value="Unassembled WGS sequence"/>
</dbReference>
<dbReference type="GO" id="GO:0005737">
    <property type="term" value="C:cytoplasm"/>
    <property type="evidence" value="ECO:0007669"/>
    <property type="project" value="UniProtKB-SubCell"/>
</dbReference>
<evidence type="ECO:0000256" key="2">
    <source>
        <dbReference type="ARBA" id="ARBA00008848"/>
    </source>
</evidence>
<dbReference type="Pfam" id="PF07986">
    <property type="entry name" value="TBCC"/>
    <property type="match status" value="1"/>
</dbReference>
<dbReference type="InterPro" id="IPR016098">
    <property type="entry name" value="CAP/MinC_C"/>
</dbReference>
<feature type="domain" description="C-CAP/cofactor C-like" evidence="7">
    <location>
        <begin position="168"/>
        <end position="308"/>
    </location>
</feature>
<sequence>MTTTAPSTWEFSQQFTAEFQASRTDLQSRLAAAQTNSTPQTLQDLSSRLARLSRSLSDATGSLPSYDQKLYETQVKQLEREIEALRTSSTGKPRFSFKRKSPASSSVAAAAVGADLPPPIASHSSILSPPVNDGGSQPTPLDSTSTPSGKNLTLQGHSSRYILLSDLPLSPSSSQTPDLTICDLTNCIVNLLPHFNEGYSNDDTDKSKDSPPLFGAYHIRNLTNCIILLPFSPGSALIHSLTNCVLVLGSHQFRMHNSQHVDVYLDITSNPIIEGCSSIRFAMYPARLNPDLLRRSPLPPFTIQDFSHIRSSPSPNFSLMATKLENEAKPWPLHKLTSNEELDKGLAGLLPQPGAPVE</sequence>
<keyword evidence="4" id="KW-0007">Acetylation</keyword>
<reference evidence="8 9" key="1">
    <citation type="journal article" date="2010" name="Proc. Natl. Acad. Sci. U.S.A.">
        <title>Insights into evolution of multicellular fungi from the assembled chromosomes of the mushroom Coprinopsis cinerea (Coprinus cinereus).</title>
        <authorList>
            <person name="Stajich J.E."/>
            <person name="Wilke S.K."/>
            <person name="Ahren D."/>
            <person name="Au C.H."/>
            <person name="Birren B.W."/>
            <person name="Borodovsky M."/>
            <person name="Burns C."/>
            <person name="Canback B."/>
            <person name="Casselton L.A."/>
            <person name="Cheng C.K."/>
            <person name="Deng J."/>
            <person name="Dietrich F.S."/>
            <person name="Fargo D.C."/>
            <person name="Farman M.L."/>
            <person name="Gathman A.C."/>
            <person name="Goldberg J."/>
            <person name="Guigo R."/>
            <person name="Hoegger P.J."/>
            <person name="Hooker J.B."/>
            <person name="Huggins A."/>
            <person name="James T.Y."/>
            <person name="Kamada T."/>
            <person name="Kilaru S."/>
            <person name="Kodira C."/>
            <person name="Kues U."/>
            <person name="Kupfer D."/>
            <person name="Kwan H.S."/>
            <person name="Lomsadze A."/>
            <person name="Li W."/>
            <person name="Lilly W.W."/>
            <person name="Ma L.J."/>
            <person name="Mackey A.J."/>
            <person name="Manning G."/>
            <person name="Martin F."/>
            <person name="Muraguchi H."/>
            <person name="Natvig D.O."/>
            <person name="Palmerini H."/>
            <person name="Ramesh M.A."/>
            <person name="Rehmeyer C.J."/>
            <person name="Roe B.A."/>
            <person name="Shenoy N."/>
            <person name="Stanke M."/>
            <person name="Ter-Hovhannisyan V."/>
            <person name="Tunlid A."/>
            <person name="Velagapudi R."/>
            <person name="Vision T.J."/>
            <person name="Zeng Q."/>
            <person name="Zolan M.E."/>
            <person name="Pukkila P.J."/>
        </authorList>
    </citation>
    <scope>NUCLEOTIDE SEQUENCE [LARGE SCALE GENOMIC DNA]</scope>
    <source>
        <strain evidence="9">Okayama-7 / 130 / ATCC MYA-4618 / FGSC 9003</strain>
    </source>
</reference>
<dbReference type="KEGG" id="cci:CC1G_08675"/>
<dbReference type="eggNOG" id="KOG2512">
    <property type="taxonomic scope" value="Eukaryota"/>
</dbReference>
<comment type="subcellular location">
    <subcellularLocation>
        <location evidence="1">Cytoplasm</location>
    </subcellularLocation>
</comment>
<feature type="compositionally biased region" description="Polar residues" evidence="6">
    <location>
        <begin position="134"/>
        <end position="152"/>
    </location>
</feature>
<dbReference type="AlphaFoldDB" id="A8NZE8"/>
<dbReference type="OMA" id="YFQHEIT"/>
<dbReference type="InterPro" id="IPR017901">
    <property type="entry name" value="C-CAP_CF_C-like"/>
</dbReference>
<dbReference type="GeneID" id="6014224"/>
<dbReference type="PANTHER" id="PTHR15139:SF0">
    <property type="entry name" value="TUBULIN-SPECIFIC CHAPERONE C"/>
    <property type="match status" value="1"/>
</dbReference>
<dbReference type="EMBL" id="AACS02000006">
    <property type="protein sequence ID" value="EAU84134.1"/>
    <property type="molecule type" value="Genomic_DNA"/>
</dbReference>
<feature type="region of interest" description="Disordered" evidence="6">
    <location>
        <begin position="120"/>
        <end position="152"/>
    </location>
</feature>
<dbReference type="InParanoid" id="A8NZE8"/>
<organism evidence="8 9">
    <name type="scientific">Coprinopsis cinerea (strain Okayama-7 / 130 / ATCC MYA-4618 / FGSC 9003)</name>
    <name type="common">Inky cap fungus</name>
    <name type="synonym">Hormographiella aspergillata</name>
    <dbReference type="NCBI Taxonomy" id="240176"/>
    <lineage>
        <taxon>Eukaryota</taxon>
        <taxon>Fungi</taxon>
        <taxon>Dikarya</taxon>
        <taxon>Basidiomycota</taxon>
        <taxon>Agaricomycotina</taxon>
        <taxon>Agaricomycetes</taxon>
        <taxon>Agaricomycetidae</taxon>
        <taxon>Agaricales</taxon>
        <taxon>Agaricineae</taxon>
        <taxon>Psathyrellaceae</taxon>
        <taxon>Coprinopsis</taxon>
    </lineage>
</organism>
<dbReference type="GO" id="GO:0007023">
    <property type="term" value="P:post-chaperonin tubulin folding pathway"/>
    <property type="evidence" value="ECO:0007669"/>
    <property type="project" value="InterPro"/>
</dbReference>
<comment type="caution">
    <text evidence="8">The sequence shown here is derived from an EMBL/GenBank/DDBJ whole genome shotgun (WGS) entry which is preliminary data.</text>
</comment>
<dbReference type="Gene3D" id="2.160.20.70">
    <property type="match status" value="1"/>
</dbReference>
<dbReference type="OrthoDB" id="194775at2759"/>
<comment type="subunit">
    <text evidence="5">Supercomplex made of cofactors A to E. Cofactors A and D function by capturing and stabilizing tubulin in a quasi-native conformation. Cofactor E binds to the cofactor D-tubulin complex; interaction with cofactor C then causes the release of tubulin polypeptides that are committed to the native state.</text>
</comment>
<dbReference type="PROSITE" id="PS51329">
    <property type="entry name" value="C_CAP_COFACTOR_C"/>
    <property type="match status" value="1"/>
</dbReference>
<dbReference type="GO" id="GO:0007021">
    <property type="term" value="P:tubulin complex assembly"/>
    <property type="evidence" value="ECO:0007669"/>
    <property type="project" value="TreeGrafter"/>
</dbReference>
<evidence type="ECO:0000256" key="1">
    <source>
        <dbReference type="ARBA" id="ARBA00004496"/>
    </source>
</evidence>
<dbReference type="InterPro" id="IPR027684">
    <property type="entry name" value="TBCC"/>
</dbReference>
<dbReference type="InterPro" id="IPR031925">
    <property type="entry name" value="TBCC_N"/>
</dbReference>
<dbReference type="InterPro" id="IPR012945">
    <property type="entry name" value="Tubulin-bd_cofactor_C_dom"/>
</dbReference>
<dbReference type="PANTHER" id="PTHR15139">
    <property type="entry name" value="TUBULIN FOLDING COFACTOR C"/>
    <property type="match status" value="1"/>
</dbReference>
<dbReference type="Gene3D" id="1.20.58.1250">
    <property type="entry name" value="Tubulin Binding Cofactor C, N-terminal domain"/>
    <property type="match status" value="1"/>
</dbReference>
<evidence type="ECO:0000313" key="9">
    <source>
        <dbReference type="Proteomes" id="UP000001861"/>
    </source>
</evidence>
<gene>
    <name evidence="8" type="ORF">CC1G_08675</name>
</gene>
<dbReference type="FunCoup" id="A8NZE8">
    <property type="interactions" value="278"/>
</dbReference>
<keyword evidence="9" id="KW-1185">Reference proteome</keyword>
<evidence type="ECO:0000256" key="4">
    <source>
        <dbReference type="ARBA" id="ARBA00022990"/>
    </source>
</evidence>
<evidence type="ECO:0000259" key="7">
    <source>
        <dbReference type="PROSITE" id="PS51329"/>
    </source>
</evidence>
<evidence type="ECO:0000313" key="8">
    <source>
        <dbReference type="EMBL" id="EAU84134.1"/>
    </source>
</evidence>
<proteinExistence type="inferred from homology"/>
<dbReference type="Pfam" id="PF16752">
    <property type="entry name" value="TBCC_N"/>
    <property type="match status" value="1"/>
</dbReference>